<dbReference type="EMBL" id="CP021056">
    <property type="protein sequence ID" value="QXE22728.1"/>
    <property type="molecule type" value="Genomic_DNA"/>
</dbReference>
<name>A0A975T5T3_9NOST</name>
<evidence type="ECO:0000313" key="1">
    <source>
        <dbReference type="EMBL" id="QXE22728.1"/>
    </source>
</evidence>
<sequence length="150" mass="17085">MSISASNPHHVAEVLAQIWNGKAVPFSPHPGSYMALSNDEYGTMIEVYPLETELIPGRDNQPANFQQNQSPSQYYPIHAAISVPINQARIEEIANQAGWRVLHCHRGQFDVMEFWVENRLMLELLTPEMAQQYLDFAQKRNLEQFTSSAV</sequence>
<evidence type="ECO:0000313" key="2">
    <source>
        <dbReference type="Proteomes" id="UP000683511"/>
    </source>
</evidence>
<gene>
    <name evidence="1" type="ORF">B6N60_01414</name>
</gene>
<dbReference type="Proteomes" id="UP000683511">
    <property type="component" value="Chromosome"/>
</dbReference>
<dbReference type="AlphaFoldDB" id="A0A975T5T3"/>
<dbReference type="KEGG" id="rsin:B6N60_01414"/>
<accession>A0A975T5T3</accession>
<protein>
    <submittedName>
        <fullName evidence="1">Uncharacterized protein</fullName>
    </submittedName>
</protein>
<reference evidence="1" key="1">
    <citation type="submission" date="2017-04" db="EMBL/GenBank/DDBJ databases">
        <title>Genome deletions in a multicellular cyanobacterial endosymbiont for morphological adaptation in marine diatoms.</title>
        <authorList>
            <person name="Wang Y."/>
            <person name="Gao H."/>
            <person name="Li R."/>
            <person name="Xu X."/>
        </authorList>
    </citation>
    <scope>NUCLEOTIDE SEQUENCE</scope>
    <source>
        <strain evidence="1">FACHB 800</strain>
    </source>
</reference>
<keyword evidence="2" id="KW-1185">Reference proteome</keyword>
<organism evidence="1 2">
    <name type="scientific">Richelia sinica FACHB-800</name>
    <dbReference type="NCBI Taxonomy" id="1357546"/>
    <lineage>
        <taxon>Bacteria</taxon>
        <taxon>Bacillati</taxon>
        <taxon>Cyanobacteriota</taxon>
        <taxon>Cyanophyceae</taxon>
        <taxon>Nostocales</taxon>
        <taxon>Nostocaceae</taxon>
        <taxon>Richelia</taxon>
    </lineage>
</organism>
<proteinExistence type="predicted"/>